<accession>A0A3N4PXQ6</accession>
<dbReference type="Proteomes" id="UP000278351">
    <property type="component" value="Unassembled WGS sequence"/>
</dbReference>
<gene>
    <name evidence="3" type="ORF">EGT74_13385</name>
</gene>
<dbReference type="RefSeq" id="WP_123847059.1">
    <property type="nucleotide sequence ID" value="NZ_RPDH01000002.1"/>
</dbReference>
<dbReference type="SUPFAM" id="SSF55729">
    <property type="entry name" value="Acyl-CoA N-acyltransferases (Nat)"/>
    <property type="match status" value="1"/>
</dbReference>
<proteinExistence type="predicted"/>
<dbReference type="InterPro" id="IPR000182">
    <property type="entry name" value="GNAT_dom"/>
</dbReference>
<dbReference type="AlphaFoldDB" id="A0A3N4PXQ6"/>
<dbReference type="PROSITE" id="PS51186">
    <property type="entry name" value="GNAT"/>
    <property type="match status" value="1"/>
</dbReference>
<name>A0A3N4PXQ6_9BACT</name>
<dbReference type="EMBL" id="RPDH01000002">
    <property type="protein sequence ID" value="RPE09921.1"/>
    <property type="molecule type" value="Genomic_DNA"/>
</dbReference>
<evidence type="ECO:0000313" key="3">
    <source>
        <dbReference type="EMBL" id="RPE09921.1"/>
    </source>
</evidence>
<dbReference type="PANTHER" id="PTHR13947:SF37">
    <property type="entry name" value="LD18367P"/>
    <property type="match status" value="1"/>
</dbReference>
<sequence length="166" mass="18819">MHHAFDIRPLNNGYTARIIDLILPIQQVEHSIPVTLADQPDLLDIEGFYQQGGGQFWGAVQGEQLIGSIALIAIGHQAGAIRKMFVKKEFRGKELSIAQQLLDRLIAYCREQGIHDLFLGTVEVLKAAQRFYERNGFHRIEKADLPDYFPRMPADTLFFHLHIPAA</sequence>
<evidence type="ECO:0000313" key="4">
    <source>
        <dbReference type="Proteomes" id="UP000278351"/>
    </source>
</evidence>
<evidence type="ECO:0000256" key="1">
    <source>
        <dbReference type="ARBA" id="ARBA00022679"/>
    </source>
</evidence>
<dbReference type="OrthoDB" id="9799681at2"/>
<dbReference type="Gene3D" id="3.40.630.30">
    <property type="match status" value="1"/>
</dbReference>
<keyword evidence="1 3" id="KW-0808">Transferase</keyword>
<feature type="domain" description="N-acetyltransferase" evidence="2">
    <location>
        <begin position="5"/>
        <end position="164"/>
    </location>
</feature>
<dbReference type="Pfam" id="PF00583">
    <property type="entry name" value="Acetyltransf_1"/>
    <property type="match status" value="1"/>
</dbReference>
<dbReference type="CDD" id="cd04301">
    <property type="entry name" value="NAT_SF"/>
    <property type="match status" value="1"/>
</dbReference>
<reference evidence="3 4" key="1">
    <citation type="submission" date="2018-11" db="EMBL/GenBank/DDBJ databases">
        <title>Chitinophaga lutea sp.nov., isolate from arsenic contaminated soil.</title>
        <authorList>
            <person name="Zong Y."/>
        </authorList>
    </citation>
    <scope>NUCLEOTIDE SEQUENCE [LARGE SCALE GENOMIC DNA]</scope>
    <source>
        <strain evidence="3 4">ZY74</strain>
    </source>
</reference>
<organism evidence="3 4">
    <name type="scientific">Chitinophaga lutea</name>
    <dbReference type="NCBI Taxonomy" id="2488634"/>
    <lineage>
        <taxon>Bacteria</taxon>
        <taxon>Pseudomonadati</taxon>
        <taxon>Bacteroidota</taxon>
        <taxon>Chitinophagia</taxon>
        <taxon>Chitinophagales</taxon>
        <taxon>Chitinophagaceae</taxon>
        <taxon>Chitinophaga</taxon>
    </lineage>
</organism>
<dbReference type="GO" id="GO:0008080">
    <property type="term" value="F:N-acetyltransferase activity"/>
    <property type="evidence" value="ECO:0007669"/>
    <property type="project" value="InterPro"/>
</dbReference>
<dbReference type="PANTHER" id="PTHR13947">
    <property type="entry name" value="GNAT FAMILY N-ACETYLTRANSFERASE"/>
    <property type="match status" value="1"/>
</dbReference>
<keyword evidence="4" id="KW-1185">Reference proteome</keyword>
<dbReference type="InterPro" id="IPR016181">
    <property type="entry name" value="Acyl_CoA_acyltransferase"/>
</dbReference>
<evidence type="ECO:0000259" key="2">
    <source>
        <dbReference type="PROSITE" id="PS51186"/>
    </source>
</evidence>
<protein>
    <submittedName>
        <fullName evidence="3">N-acetyltransferase</fullName>
    </submittedName>
</protein>
<dbReference type="InterPro" id="IPR050769">
    <property type="entry name" value="NAT_camello-type"/>
</dbReference>
<comment type="caution">
    <text evidence="3">The sequence shown here is derived from an EMBL/GenBank/DDBJ whole genome shotgun (WGS) entry which is preliminary data.</text>
</comment>